<name>A0ABP9Q2C4_9PSEU</name>
<proteinExistence type="predicted"/>
<dbReference type="PANTHER" id="PTHR44688:SF16">
    <property type="entry name" value="DNA-BINDING TRANSCRIPTIONAL ACTIVATOR DEVR_DOSR"/>
    <property type="match status" value="1"/>
</dbReference>
<protein>
    <recommendedName>
        <fullName evidence="4">HTH luxR-type domain-containing protein</fullName>
    </recommendedName>
</protein>
<dbReference type="Gene3D" id="1.10.10.10">
    <property type="entry name" value="Winged helix-like DNA-binding domain superfamily/Winged helix DNA-binding domain"/>
    <property type="match status" value="1"/>
</dbReference>
<dbReference type="InterPro" id="IPR036388">
    <property type="entry name" value="WH-like_DNA-bd_sf"/>
</dbReference>
<dbReference type="InterPro" id="IPR000792">
    <property type="entry name" value="Tscrpt_reg_LuxR_C"/>
</dbReference>
<gene>
    <name evidence="5" type="ORF">GCM10023321_28490</name>
</gene>
<reference evidence="6" key="1">
    <citation type="journal article" date="2019" name="Int. J. Syst. Evol. Microbiol.">
        <title>The Global Catalogue of Microorganisms (GCM) 10K type strain sequencing project: providing services to taxonomists for standard genome sequencing and annotation.</title>
        <authorList>
            <consortium name="The Broad Institute Genomics Platform"/>
            <consortium name="The Broad Institute Genome Sequencing Center for Infectious Disease"/>
            <person name="Wu L."/>
            <person name="Ma J."/>
        </authorList>
    </citation>
    <scope>NUCLEOTIDE SEQUENCE [LARGE SCALE GENOMIC DNA]</scope>
    <source>
        <strain evidence="6">JCM 18303</strain>
    </source>
</reference>
<dbReference type="PRINTS" id="PR00038">
    <property type="entry name" value="HTHLUXR"/>
</dbReference>
<keyword evidence="1" id="KW-0805">Transcription regulation</keyword>
<sequence length="258" mass="28032">MLAVLDLVHQLNAEGGCGPNGQPSASVLAGIGRLIGADVTSYTKVDHRTNKLVGAAVEPAEQNISGSDEFQAVFAQHPGLAGYRSGQLKLGESVAMTDLAELRQLRRLPLYVDFYQSRGTLDQLLCMATLDQRHGTTLALNRSSRGFSERDRAVLDLLTPHLVQASARAVRMAELTTAVHHLSRQADRLDLALDALPGLTRTERAVVEHVAGGLTDRETARVLAVSPRTVQKHLENIYRKLGVSNRTSLAALLDKERF</sequence>
<accession>A0ABP9Q2C4</accession>
<organism evidence="5 6">
    <name type="scientific">Pseudonocardia eucalypti</name>
    <dbReference type="NCBI Taxonomy" id="648755"/>
    <lineage>
        <taxon>Bacteria</taxon>
        <taxon>Bacillati</taxon>
        <taxon>Actinomycetota</taxon>
        <taxon>Actinomycetes</taxon>
        <taxon>Pseudonocardiales</taxon>
        <taxon>Pseudonocardiaceae</taxon>
        <taxon>Pseudonocardia</taxon>
    </lineage>
</organism>
<comment type="caution">
    <text evidence="5">The sequence shown here is derived from an EMBL/GenBank/DDBJ whole genome shotgun (WGS) entry which is preliminary data.</text>
</comment>
<dbReference type="Proteomes" id="UP001428817">
    <property type="component" value="Unassembled WGS sequence"/>
</dbReference>
<keyword evidence="6" id="KW-1185">Reference proteome</keyword>
<evidence type="ECO:0000256" key="3">
    <source>
        <dbReference type="ARBA" id="ARBA00023163"/>
    </source>
</evidence>
<dbReference type="EMBL" id="BAABJP010000010">
    <property type="protein sequence ID" value="GAA5155337.1"/>
    <property type="molecule type" value="Genomic_DNA"/>
</dbReference>
<evidence type="ECO:0000256" key="1">
    <source>
        <dbReference type="ARBA" id="ARBA00023015"/>
    </source>
</evidence>
<dbReference type="Pfam" id="PF00196">
    <property type="entry name" value="GerE"/>
    <property type="match status" value="1"/>
</dbReference>
<dbReference type="CDD" id="cd06170">
    <property type="entry name" value="LuxR_C_like"/>
    <property type="match status" value="1"/>
</dbReference>
<evidence type="ECO:0000256" key="2">
    <source>
        <dbReference type="ARBA" id="ARBA00023125"/>
    </source>
</evidence>
<evidence type="ECO:0000313" key="5">
    <source>
        <dbReference type="EMBL" id="GAA5155337.1"/>
    </source>
</evidence>
<dbReference type="PANTHER" id="PTHR44688">
    <property type="entry name" value="DNA-BINDING TRANSCRIPTIONAL ACTIVATOR DEVR_DOSR"/>
    <property type="match status" value="1"/>
</dbReference>
<dbReference type="SMART" id="SM00421">
    <property type="entry name" value="HTH_LUXR"/>
    <property type="match status" value="1"/>
</dbReference>
<keyword evidence="3" id="KW-0804">Transcription</keyword>
<dbReference type="InterPro" id="IPR016032">
    <property type="entry name" value="Sig_transdc_resp-reg_C-effctor"/>
</dbReference>
<feature type="domain" description="HTH luxR-type" evidence="4">
    <location>
        <begin position="192"/>
        <end position="257"/>
    </location>
</feature>
<evidence type="ECO:0000259" key="4">
    <source>
        <dbReference type="PROSITE" id="PS50043"/>
    </source>
</evidence>
<dbReference type="PROSITE" id="PS50043">
    <property type="entry name" value="HTH_LUXR_2"/>
    <property type="match status" value="1"/>
</dbReference>
<dbReference type="SUPFAM" id="SSF46894">
    <property type="entry name" value="C-terminal effector domain of the bipartite response regulators"/>
    <property type="match status" value="1"/>
</dbReference>
<keyword evidence="2" id="KW-0238">DNA-binding</keyword>
<evidence type="ECO:0000313" key="6">
    <source>
        <dbReference type="Proteomes" id="UP001428817"/>
    </source>
</evidence>